<sequence length="50" mass="5683">MNSQKLSKIIAKGAISFLNTALRFNANTTSCVIVYQPKLPKELDRFNRIK</sequence>
<dbReference type="RefSeq" id="WP_115480378.1">
    <property type="nucleotide sequence ID" value="NZ_QRCT01000009.1"/>
</dbReference>
<accession>A0A371AZ73</accession>
<dbReference type="EMBL" id="QRCT01000009">
    <property type="protein sequence ID" value="RDU24894.1"/>
    <property type="molecule type" value="Genomic_DNA"/>
</dbReference>
<organism evidence="1 2">
    <name type="scientific">Anaerosacchariphilus polymeriproducens</name>
    <dbReference type="NCBI Taxonomy" id="1812858"/>
    <lineage>
        <taxon>Bacteria</taxon>
        <taxon>Bacillati</taxon>
        <taxon>Bacillota</taxon>
        <taxon>Clostridia</taxon>
        <taxon>Lachnospirales</taxon>
        <taxon>Lachnospiraceae</taxon>
        <taxon>Anaerosacchariphilus</taxon>
    </lineage>
</organism>
<proteinExistence type="predicted"/>
<comment type="caution">
    <text evidence="1">The sequence shown here is derived from an EMBL/GenBank/DDBJ whole genome shotgun (WGS) entry which is preliminary data.</text>
</comment>
<dbReference type="AlphaFoldDB" id="A0A371AZ73"/>
<keyword evidence="2" id="KW-1185">Reference proteome</keyword>
<evidence type="ECO:0000313" key="1">
    <source>
        <dbReference type="EMBL" id="RDU24894.1"/>
    </source>
</evidence>
<dbReference type="Proteomes" id="UP000255036">
    <property type="component" value="Unassembled WGS sequence"/>
</dbReference>
<reference evidence="1 2" key="1">
    <citation type="submission" date="2018-07" db="EMBL/GenBank/DDBJ databases">
        <title>Anaerosacharophilus polymeroproducens gen. nov. sp. nov., an anaerobic bacterium isolated from salt field.</title>
        <authorList>
            <person name="Kim W."/>
            <person name="Yang S.-H."/>
            <person name="Oh J."/>
            <person name="Lee J.-H."/>
            <person name="Kwon K.K."/>
        </authorList>
    </citation>
    <scope>NUCLEOTIDE SEQUENCE [LARGE SCALE GENOMIC DNA]</scope>
    <source>
        <strain evidence="1 2">MCWD5</strain>
    </source>
</reference>
<dbReference type="OrthoDB" id="1771234at2"/>
<dbReference type="InterPro" id="IPR009229">
    <property type="entry name" value="AgrD"/>
</dbReference>
<evidence type="ECO:0000313" key="2">
    <source>
        <dbReference type="Proteomes" id="UP000255036"/>
    </source>
</evidence>
<dbReference type="NCBIfam" id="TIGR04223">
    <property type="entry name" value="quorum_AgrD"/>
    <property type="match status" value="1"/>
</dbReference>
<gene>
    <name evidence="1" type="ORF">DWV06_01295</name>
</gene>
<protein>
    <submittedName>
        <fullName evidence="1">Cyclic lactone autoinducer peptide</fullName>
    </submittedName>
</protein>
<name>A0A371AZ73_9FIRM</name>